<dbReference type="EMBL" id="KV005035">
    <property type="protein sequence ID" value="KZV34574.1"/>
    <property type="molecule type" value="Genomic_DNA"/>
</dbReference>
<dbReference type="PANTHER" id="PTHR47291">
    <property type="entry name" value="PEPTIDE UPSTREAM PROTEIN"/>
    <property type="match status" value="1"/>
</dbReference>
<protein>
    <submittedName>
        <fullName evidence="4">Uncharacterized protein</fullName>
    </submittedName>
</protein>
<dbReference type="Pfam" id="PF25276">
    <property type="entry name" value="DUF7870"/>
    <property type="match status" value="1"/>
</dbReference>
<dbReference type="Pfam" id="PF08241">
    <property type="entry name" value="Methyltransf_11"/>
    <property type="match status" value="1"/>
</dbReference>
<organism evidence="4 5">
    <name type="scientific">Dorcoceras hygrometricum</name>
    <dbReference type="NCBI Taxonomy" id="472368"/>
    <lineage>
        <taxon>Eukaryota</taxon>
        <taxon>Viridiplantae</taxon>
        <taxon>Streptophyta</taxon>
        <taxon>Embryophyta</taxon>
        <taxon>Tracheophyta</taxon>
        <taxon>Spermatophyta</taxon>
        <taxon>Magnoliopsida</taxon>
        <taxon>eudicotyledons</taxon>
        <taxon>Gunneridae</taxon>
        <taxon>Pentapetalae</taxon>
        <taxon>asterids</taxon>
        <taxon>lamiids</taxon>
        <taxon>Lamiales</taxon>
        <taxon>Gesneriaceae</taxon>
        <taxon>Didymocarpoideae</taxon>
        <taxon>Trichosporeae</taxon>
        <taxon>Loxocarpinae</taxon>
        <taxon>Dorcoceras</taxon>
    </lineage>
</organism>
<keyword evidence="5" id="KW-1185">Reference proteome</keyword>
<dbReference type="Gene3D" id="3.40.50.150">
    <property type="entry name" value="Vaccinia Virus protein VP39"/>
    <property type="match status" value="1"/>
</dbReference>
<keyword evidence="1" id="KW-1133">Transmembrane helix</keyword>
<dbReference type="InterPro" id="IPR013216">
    <property type="entry name" value="Methyltransf_11"/>
</dbReference>
<dbReference type="Proteomes" id="UP000250235">
    <property type="component" value="Unassembled WGS sequence"/>
</dbReference>
<accession>A0A2Z7BJH1</accession>
<feature type="transmembrane region" description="Helical" evidence="1">
    <location>
        <begin position="15"/>
        <end position="36"/>
    </location>
</feature>
<proteinExistence type="predicted"/>
<gene>
    <name evidence="4" type="ORF">F511_28178</name>
</gene>
<reference evidence="4 5" key="1">
    <citation type="journal article" date="2015" name="Proc. Natl. Acad. Sci. U.S.A.">
        <title>The resurrection genome of Boea hygrometrica: A blueprint for survival of dehydration.</title>
        <authorList>
            <person name="Xiao L."/>
            <person name="Yang G."/>
            <person name="Zhang L."/>
            <person name="Yang X."/>
            <person name="Zhao S."/>
            <person name="Ji Z."/>
            <person name="Zhou Q."/>
            <person name="Hu M."/>
            <person name="Wang Y."/>
            <person name="Chen M."/>
            <person name="Xu Y."/>
            <person name="Jin H."/>
            <person name="Xiao X."/>
            <person name="Hu G."/>
            <person name="Bao F."/>
            <person name="Hu Y."/>
            <person name="Wan P."/>
            <person name="Li L."/>
            <person name="Deng X."/>
            <person name="Kuang T."/>
            <person name="Xiang C."/>
            <person name="Zhu J.K."/>
            <person name="Oliver M.J."/>
            <person name="He Y."/>
        </authorList>
    </citation>
    <scope>NUCLEOTIDE SEQUENCE [LARGE SCALE GENOMIC DNA]</scope>
    <source>
        <strain evidence="5">cv. XS01</strain>
    </source>
</reference>
<sequence>MDFKSLKWQLLRGPLVRLLVLRAFMLVLAVIILSLMQMAREYRVIEPIVSDVNECTLNLHSNPFVNAGDFSNFSFYPSRDHETMCKESKNLTKIVFKELMQKNLLQSNDRALCVGEGSASSVSVLHELGFTDALGVNKHPFFSLFKRRFVYELNFEDGHFDFVYSGDLDKVSVPALLVLEIERVLKPGGIGAMLVGARNFYSGGLVRSATTVVSFLKSSDVVHVCGVGSFTLVIFKKKIGRFDSFEHFQLPADCPSIAKNKPFMKYIEPLAYKNSRQFNLEQYYLPNFMNISSRNKLLYINVGAGEFAKSSIAKMSRPYCGNHHAAFDVFVIDHKMSVLSSFVTDPGTTFVYHPALTGGSVAPEITPDEHLSAPMDEKGFDFVPWFNETVSDGDFVVLMMNTKFMELNILVELLKTGAICRIDELFLHCADPADCKTTVCGDCRDLLKSLRKSGVYAHAWLGD</sequence>
<keyword evidence="1" id="KW-0812">Transmembrane</keyword>
<dbReference type="OrthoDB" id="1076011at2759"/>
<evidence type="ECO:0000313" key="4">
    <source>
        <dbReference type="EMBL" id="KZV34574.1"/>
    </source>
</evidence>
<keyword evidence="1" id="KW-0472">Membrane</keyword>
<evidence type="ECO:0000259" key="2">
    <source>
        <dbReference type="Pfam" id="PF08241"/>
    </source>
</evidence>
<dbReference type="SUPFAM" id="SSF53335">
    <property type="entry name" value="S-adenosyl-L-methionine-dependent methyltransferases"/>
    <property type="match status" value="1"/>
</dbReference>
<evidence type="ECO:0000256" key="1">
    <source>
        <dbReference type="SAM" id="Phobius"/>
    </source>
</evidence>
<dbReference type="GO" id="GO:0009820">
    <property type="term" value="P:alkaloid metabolic process"/>
    <property type="evidence" value="ECO:0007669"/>
    <property type="project" value="UniProtKB-KW"/>
</dbReference>
<dbReference type="AlphaFoldDB" id="A0A2Z7BJH1"/>
<dbReference type="GO" id="GO:0008757">
    <property type="term" value="F:S-adenosylmethionine-dependent methyltransferase activity"/>
    <property type="evidence" value="ECO:0007669"/>
    <property type="project" value="InterPro"/>
</dbReference>
<dbReference type="PANTHER" id="PTHR47291:SF1">
    <property type="entry name" value="PEPTIDE UPSTREAM PROTEIN"/>
    <property type="match status" value="1"/>
</dbReference>
<dbReference type="InterPro" id="IPR029063">
    <property type="entry name" value="SAM-dependent_MTases_sf"/>
</dbReference>
<dbReference type="InterPro" id="IPR057192">
    <property type="entry name" value="DUF7870"/>
</dbReference>
<feature type="domain" description="DUF7870" evidence="3">
    <location>
        <begin position="377"/>
        <end position="460"/>
    </location>
</feature>
<name>A0A2Z7BJH1_9LAMI</name>
<feature type="domain" description="Methyltransferase type 11" evidence="2">
    <location>
        <begin position="150"/>
        <end position="190"/>
    </location>
</feature>
<evidence type="ECO:0000313" key="5">
    <source>
        <dbReference type="Proteomes" id="UP000250235"/>
    </source>
</evidence>
<evidence type="ECO:0000259" key="3">
    <source>
        <dbReference type="Pfam" id="PF25276"/>
    </source>
</evidence>